<dbReference type="InterPro" id="IPR030389">
    <property type="entry name" value="G_FEOB_dom"/>
</dbReference>
<evidence type="ECO:0000256" key="1">
    <source>
        <dbReference type="ARBA" id="ARBA00031200"/>
    </source>
</evidence>
<keyword evidence="2" id="KW-0812">Transmembrane</keyword>
<dbReference type="PANTHER" id="PTHR43185:SF1">
    <property type="entry name" value="FE(2+) TRANSPORTER FEOB"/>
    <property type="match status" value="1"/>
</dbReference>
<dbReference type="InterPro" id="IPR050860">
    <property type="entry name" value="FeoB_GTPase"/>
</dbReference>
<keyword evidence="2" id="KW-0472">Membrane</keyword>
<evidence type="ECO:0000256" key="2">
    <source>
        <dbReference type="SAM" id="Phobius"/>
    </source>
</evidence>
<feature type="transmembrane region" description="Helical" evidence="2">
    <location>
        <begin position="566"/>
        <end position="586"/>
    </location>
</feature>
<dbReference type="Pfam" id="PF07664">
    <property type="entry name" value="FeoB_C"/>
    <property type="match status" value="1"/>
</dbReference>
<dbReference type="RefSeq" id="WP_382370641.1">
    <property type="nucleotide sequence ID" value="NZ_JBHLWB010000006.1"/>
</dbReference>
<feature type="transmembrane region" description="Helical" evidence="2">
    <location>
        <begin position="280"/>
        <end position="304"/>
    </location>
</feature>
<evidence type="ECO:0000259" key="3">
    <source>
        <dbReference type="PROSITE" id="PS51711"/>
    </source>
</evidence>
<feature type="transmembrane region" description="Helical" evidence="2">
    <location>
        <begin position="224"/>
        <end position="245"/>
    </location>
</feature>
<dbReference type="EMBL" id="JBHLWB010000006">
    <property type="protein sequence ID" value="MFC0309306.1"/>
    <property type="molecule type" value="Genomic_DNA"/>
</dbReference>
<dbReference type="Gene3D" id="3.40.50.300">
    <property type="entry name" value="P-loop containing nucleotide triphosphate hydrolases"/>
    <property type="match status" value="1"/>
</dbReference>
<dbReference type="InterPro" id="IPR011640">
    <property type="entry name" value="Fe2_transport_prot_B_C"/>
</dbReference>
<evidence type="ECO:0000313" key="5">
    <source>
        <dbReference type="Proteomes" id="UP001589767"/>
    </source>
</evidence>
<protein>
    <recommendedName>
        <fullName evidence="1">Ferrous iron transport protein B</fullName>
    </recommendedName>
</protein>
<organism evidence="4 5">
    <name type="scientific">Gallibacterium trehalosifermentans</name>
    <dbReference type="NCBI Taxonomy" id="516935"/>
    <lineage>
        <taxon>Bacteria</taxon>
        <taxon>Pseudomonadati</taxon>
        <taxon>Pseudomonadota</taxon>
        <taxon>Gammaproteobacteria</taxon>
        <taxon>Pasteurellales</taxon>
        <taxon>Pasteurellaceae</taxon>
        <taxon>Gallibacterium</taxon>
    </lineage>
</organism>
<dbReference type="PROSITE" id="PS51711">
    <property type="entry name" value="G_FEOB"/>
    <property type="match status" value="1"/>
</dbReference>
<dbReference type="SUPFAM" id="SSF52540">
    <property type="entry name" value="P-loop containing nucleoside triphosphate hydrolases"/>
    <property type="match status" value="1"/>
</dbReference>
<feature type="transmembrane region" description="Helical" evidence="2">
    <location>
        <begin position="401"/>
        <end position="422"/>
    </location>
</feature>
<comment type="caution">
    <text evidence="4">The sequence shown here is derived from an EMBL/GenBank/DDBJ whole genome shotgun (WGS) entry which is preliminary data.</text>
</comment>
<accession>A0ABV6H106</accession>
<dbReference type="Proteomes" id="UP001589767">
    <property type="component" value="Unassembled WGS sequence"/>
</dbReference>
<feature type="transmembrane region" description="Helical" evidence="2">
    <location>
        <begin position="358"/>
        <end position="381"/>
    </location>
</feature>
<proteinExistence type="predicted"/>
<dbReference type="PANTHER" id="PTHR43185">
    <property type="entry name" value="FERROUS IRON TRANSPORT PROTEIN B"/>
    <property type="match status" value="1"/>
</dbReference>
<dbReference type="InterPro" id="IPR027417">
    <property type="entry name" value="P-loop_NTPase"/>
</dbReference>
<dbReference type="CDD" id="cd01879">
    <property type="entry name" value="FeoB"/>
    <property type="match status" value="1"/>
</dbReference>
<feature type="transmembrane region" description="Helical" evidence="2">
    <location>
        <begin position="324"/>
        <end position="346"/>
    </location>
</feature>
<dbReference type="InterPro" id="IPR006073">
    <property type="entry name" value="GTP-bd"/>
</dbReference>
<dbReference type="Pfam" id="PF07670">
    <property type="entry name" value="Gate"/>
    <property type="match status" value="2"/>
</dbReference>
<sequence length="623" mass="68659">MTSHLNFALIGPPNCGKTVLFNALTGSNARIANYPGVTVDRREGTLLGYPNITILDLPGTYSLHTTSPDEEVSRNVLLGHLGKIPDAIIAVADATNLRMTLRMALELKALGLPMIISINLYDVAVARGLKIDTQKMSEHLGIPVISTIAINKKGQENIKQAIEKLITDATPIQKTTLELEEITNNLNSNQLFAEVDRLLAETVENINALPHWHKTLDKIFLHPIWGLFTLAIIILLMFQAVYAWAEPFMGLIEEGFGWLSEWLVNTLPEGIVRDLLVEGVVAGVSSVLVFLPQITILFALLLILEDSGYLPRGAYLLDSFLARSGLSGRSFIPLLSGFACAVPAIMSARTISDPRERLATIAITPLLTCSARLPVYALIIAAVIPNQEIWGIFNLQGLTLFALYTMGIISAGFIAFILKLFAKQKGKVKQFPLLMELPTYRMPNFKHIFITLWERISAFLKRAGTIIFALSIILWVLVSFPSAPEQATNPAIDYSFAGMLGHLLQPIFQPIGFTWEMCIAMIPGIAAREVVVAALGTVYAVGEISEEAAQQFLIPLIHHNWSIPTALSFLVWYVYAPMCMATLAVIKRETKSMRQTLLITLYLSILAYTFAYATYHIAQGIGL</sequence>
<keyword evidence="2" id="KW-1133">Transmembrane helix</keyword>
<feature type="transmembrane region" description="Helical" evidence="2">
    <location>
        <begin position="459"/>
        <end position="478"/>
    </location>
</feature>
<keyword evidence="5" id="KW-1185">Reference proteome</keyword>
<dbReference type="Pfam" id="PF02421">
    <property type="entry name" value="FeoB_N"/>
    <property type="match status" value="1"/>
</dbReference>
<dbReference type="PRINTS" id="PR00326">
    <property type="entry name" value="GTP1OBG"/>
</dbReference>
<dbReference type="InterPro" id="IPR011642">
    <property type="entry name" value="Gate_dom"/>
</dbReference>
<reference evidence="4 5" key="1">
    <citation type="submission" date="2024-09" db="EMBL/GenBank/DDBJ databases">
        <authorList>
            <person name="Sun Q."/>
            <person name="Mori K."/>
        </authorList>
    </citation>
    <scope>NUCLEOTIDE SEQUENCE [LARGE SCALE GENOMIC DNA]</scope>
    <source>
        <strain evidence="4 5">CCM 7539</strain>
    </source>
</reference>
<evidence type="ECO:0000313" key="4">
    <source>
        <dbReference type="EMBL" id="MFC0309306.1"/>
    </source>
</evidence>
<gene>
    <name evidence="4" type="ORF">ACFFHK_06220</name>
</gene>
<feature type="transmembrane region" description="Helical" evidence="2">
    <location>
        <begin position="598"/>
        <end position="618"/>
    </location>
</feature>
<name>A0ABV6H106_9PAST</name>
<feature type="domain" description="FeoB-type G" evidence="3">
    <location>
        <begin position="4"/>
        <end position="168"/>
    </location>
</feature>